<protein>
    <submittedName>
        <fullName evidence="1">Uncharacterized protein</fullName>
    </submittedName>
</protein>
<dbReference type="AlphaFoldDB" id="A0A7T1T563"/>
<evidence type="ECO:0000313" key="1">
    <source>
        <dbReference type="EMBL" id="QPP06590.1"/>
    </source>
</evidence>
<dbReference type="Proteomes" id="UP000595046">
    <property type="component" value="Chromosome"/>
</dbReference>
<dbReference type="EMBL" id="CP048882">
    <property type="protein sequence ID" value="QPP06590.1"/>
    <property type="molecule type" value="Genomic_DNA"/>
</dbReference>
<name>A0A7T1T563_9ACTN</name>
<proteinExistence type="predicted"/>
<accession>A0A7T1T563</accession>
<dbReference type="RefSeq" id="WP_197350418.1">
    <property type="nucleotide sequence ID" value="NZ_CP048882.1"/>
</dbReference>
<evidence type="ECO:0000313" key="2">
    <source>
        <dbReference type="Proteomes" id="UP000595046"/>
    </source>
</evidence>
<reference evidence="2" key="1">
    <citation type="submission" date="2020-02" db="EMBL/GenBank/DDBJ databases">
        <title>Streptomyces sp. ASO4wet.</title>
        <authorList>
            <person name="Risdian C."/>
            <person name="Landwehr W."/>
            <person name="Schupp P."/>
            <person name="Wink J."/>
        </authorList>
    </citation>
    <scope>NUCLEOTIDE SEQUENCE [LARGE SCALE GENOMIC DNA]</scope>
    <source>
        <strain evidence="2">ASO4wet</strain>
    </source>
</reference>
<gene>
    <name evidence="1" type="ORF">G4Z16_09475</name>
</gene>
<organism evidence="1 2">
    <name type="scientific">Streptomyces bathyalis</name>
    <dbReference type="NCBI Taxonomy" id="2710756"/>
    <lineage>
        <taxon>Bacteria</taxon>
        <taxon>Bacillati</taxon>
        <taxon>Actinomycetota</taxon>
        <taxon>Actinomycetes</taxon>
        <taxon>Kitasatosporales</taxon>
        <taxon>Streptomycetaceae</taxon>
        <taxon>Streptomyces</taxon>
    </lineage>
</organism>
<dbReference type="KEGG" id="sbat:G4Z16_09475"/>
<keyword evidence="2" id="KW-1185">Reference proteome</keyword>
<sequence length="78" mass="8213">MARAEHGGAVDAIEDAEAARDELREALAEADVLLPSLGLDTVTFGCEYLPPLVDLGRCTPSVARKLAAALREGAAHER</sequence>